<dbReference type="EMBL" id="JASNWA010000011">
    <property type="protein sequence ID" value="KAK3167427.1"/>
    <property type="molecule type" value="Genomic_DNA"/>
</dbReference>
<comment type="caution">
    <text evidence="2">The sequence shown here is derived from an EMBL/GenBank/DDBJ whole genome shotgun (WGS) entry which is preliminary data.</text>
</comment>
<proteinExistence type="predicted"/>
<gene>
    <name evidence="2" type="ORF">OEA41_010554</name>
</gene>
<organism evidence="2 3">
    <name type="scientific">Lepraria neglecta</name>
    <dbReference type="NCBI Taxonomy" id="209136"/>
    <lineage>
        <taxon>Eukaryota</taxon>
        <taxon>Fungi</taxon>
        <taxon>Dikarya</taxon>
        <taxon>Ascomycota</taxon>
        <taxon>Pezizomycotina</taxon>
        <taxon>Lecanoromycetes</taxon>
        <taxon>OSLEUM clade</taxon>
        <taxon>Lecanoromycetidae</taxon>
        <taxon>Lecanorales</taxon>
        <taxon>Lecanorineae</taxon>
        <taxon>Stereocaulaceae</taxon>
        <taxon>Lepraria</taxon>
    </lineage>
</organism>
<sequence>MTSRNVLELAKTHQPGENEAVRFIERWIARLGDEPKKQTATETPGMEGPETVDSGTGVPGARSSRDKTSRD</sequence>
<dbReference type="Proteomes" id="UP001276659">
    <property type="component" value="Unassembled WGS sequence"/>
</dbReference>
<keyword evidence="3" id="KW-1185">Reference proteome</keyword>
<accession>A0AAE0DDY5</accession>
<dbReference type="AlphaFoldDB" id="A0AAE0DDY5"/>
<protein>
    <submittedName>
        <fullName evidence="2">Uncharacterized protein</fullName>
    </submittedName>
</protein>
<evidence type="ECO:0000313" key="3">
    <source>
        <dbReference type="Proteomes" id="UP001276659"/>
    </source>
</evidence>
<evidence type="ECO:0000313" key="2">
    <source>
        <dbReference type="EMBL" id="KAK3167427.1"/>
    </source>
</evidence>
<evidence type="ECO:0000256" key="1">
    <source>
        <dbReference type="SAM" id="MobiDB-lite"/>
    </source>
</evidence>
<reference evidence="2" key="1">
    <citation type="submission" date="2022-11" db="EMBL/GenBank/DDBJ databases">
        <title>Chromosomal genome sequence assembly and mating type (MAT) locus characterization of the leprose asexual lichenized fungus Lepraria neglecta (Nyl.) Erichsen.</title>
        <authorList>
            <person name="Allen J.L."/>
            <person name="Pfeffer B."/>
        </authorList>
    </citation>
    <scope>NUCLEOTIDE SEQUENCE</scope>
    <source>
        <strain evidence="2">Allen 5258</strain>
    </source>
</reference>
<feature type="region of interest" description="Disordered" evidence="1">
    <location>
        <begin position="32"/>
        <end position="71"/>
    </location>
</feature>
<name>A0AAE0DDY5_9LECA</name>